<evidence type="ECO:0000313" key="6">
    <source>
        <dbReference type="Proteomes" id="UP000494329"/>
    </source>
</evidence>
<dbReference type="PANTHER" id="PTHR36153:SF1">
    <property type="entry name" value="TYPE VI SECRETION SYSTEM COMPONENT TSSM1"/>
    <property type="match status" value="1"/>
</dbReference>
<keyword evidence="1" id="KW-0812">Transmembrane</keyword>
<evidence type="ECO:0000313" key="5">
    <source>
        <dbReference type="EMBL" id="CAB3751483.1"/>
    </source>
</evidence>
<dbReference type="PANTHER" id="PTHR36153">
    <property type="entry name" value="INNER MEMBRANE PROTEIN-RELATED"/>
    <property type="match status" value="1"/>
</dbReference>
<feature type="transmembrane region" description="Helical" evidence="1">
    <location>
        <begin position="32"/>
        <end position="52"/>
    </location>
</feature>
<dbReference type="AlphaFoldDB" id="A0A6J5DC12"/>
<evidence type="ECO:0000259" key="4">
    <source>
        <dbReference type="Pfam" id="PF21070"/>
    </source>
</evidence>
<feature type="transmembrane region" description="Helical" evidence="1">
    <location>
        <begin position="7"/>
        <end position="26"/>
    </location>
</feature>
<keyword evidence="6" id="KW-1185">Reference proteome</keyword>
<organism evidence="5 6">
    <name type="scientific">Paraburkholderia solisilvae</name>
    <dbReference type="NCBI Taxonomy" id="624376"/>
    <lineage>
        <taxon>Bacteria</taxon>
        <taxon>Pseudomonadati</taxon>
        <taxon>Pseudomonadota</taxon>
        <taxon>Betaproteobacteria</taxon>
        <taxon>Burkholderiales</taxon>
        <taxon>Burkholderiaceae</taxon>
        <taxon>Paraburkholderia</taxon>
    </lineage>
</organism>
<evidence type="ECO:0000259" key="3">
    <source>
        <dbReference type="Pfam" id="PF06761"/>
    </source>
</evidence>
<proteinExistence type="predicted"/>
<reference evidence="5 6" key="1">
    <citation type="submission" date="2020-04" db="EMBL/GenBank/DDBJ databases">
        <authorList>
            <person name="De Canck E."/>
        </authorList>
    </citation>
    <scope>NUCLEOTIDE SEQUENCE [LARGE SCALE GENOMIC DNA]</scope>
    <source>
        <strain evidence="5 6">LMG 29739</strain>
    </source>
</reference>
<gene>
    <name evidence="5" type="ORF">LMG29739_01292</name>
</gene>
<sequence>MSNRTISGYWIVVGTMTLAASVTAWFQGAALLASPYFRVTIVLLTGAILLLLRGPLTSAWRWAARLAPHREPRRHSRDPAARLGASKSADGTLAPTWHSDMTHALRGRYGWHWRYRLPWLLITGNAKVIADQLPTLVERGWLATGDVVLLWRASAANGLPDDGWLKQLYKLRRRRPVDAIVVALDGRSESFASPGSTSALSTGLSRIASVLRWSAPVHMLADTGLDAFKRDVDEPIGCVLPRRYDEAATLRALKVLGDRLAIAGTTRVEKDSRSRYMAALSLRLDQSAMTMARLCTELTNATHIPMAPRGVWFLPAGEGPAVTQDEGIRGAVFWRQLGVQGRRAGGRRVGWHPSTIGATIVTACACLWITGMAISAGANTRELLFAKNVAQGAAKARDDNPGLRALLDLQHDIERFEYRATNGAPWYARFGLNRDAAILSGLWQAYGPASHSLLVAPTQQGLENTLASIAAMRTDIADSATTQQAVQGHKTLKTYLMMAEPQRADAKQMEPEMTHNWLTRAALTLGERQDLAHQFFPFFAQHLPTHPGWAIQPRTDLVNRTRQTLLAITGVKNSTDTLYHSILDAAAGKYGDQSLATMLAGTDARGLFHTSATVPGVYTRQAFDGQIVQAIDEAAARQDVSTDWTLGVTSSIQPRLESAAVLRNELRQMYFDDYAQHWQSFANSIQWEPAATLPAVAEQLRLFADARQSPLIALMKTLDYQGRAGENVESLSDTLVAKAQNLIGKHEYAGQVEGQAEGQVKAMLPAAPLDAAFGPVLRLVSPAQLQGSAASNMSMSRYLDAVTTLRLKLEAMTNSGSMDDQAKQVAQSLFQGKNSDLSDTRNYASLIAASLGEQWSGLGDSLFLRPVDQAMQAVLRPAQASLNDAWRQSVVEPWARSFQGRYPFASSGDDASFPELVRFIRDQTGLIPAFINQQLAGALELHGDQWVPGSAGGQGIRFDPAFLRSLNVLQGIASHLLASGAAQYRFDLMPQPTGDVTETLLTIDGQKLKYFNQADRWQPFVWPGNDLLVTGTRLEWQTVQSGLNKSFERDGRWAFIRMLESAQVEPLSDARFKLTWSATPGASGSAPASTATGAVPAPANDTGSLLPGAPLVALPKTFTHPITYVMRTDAGKGPLELLALRGFTMPTRIFAPAPTPTSAAMKSAGPPPLPASAIAAARHAAVPLPHGAIPDVE</sequence>
<dbReference type="RefSeq" id="WP_175110041.1">
    <property type="nucleotide sequence ID" value="NZ_CADIKF010000007.1"/>
</dbReference>
<protein>
    <recommendedName>
        <fullName evidence="7">Type VI secretion protein VasK</fullName>
    </recommendedName>
</protein>
<name>A0A6J5DC12_9BURK</name>
<dbReference type="Pfam" id="PF21070">
    <property type="entry name" value="IcmF_helical"/>
    <property type="match status" value="1"/>
</dbReference>
<feature type="domain" description="IcmF-related" evidence="3">
    <location>
        <begin position="404"/>
        <end position="721"/>
    </location>
</feature>
<dbReference type="InterPro" id="IPR053156">
    <property type="entry name" value="T6SS_TssM-like"/>
</dbReference>
<dbReference type="Pfam" id="PF06761">
    <property type="entry name" value="IcmF-related"/>
    <property type="match status" value="1"/>
</dbReference>
<dbReference type="Pfam" id="PF06744">
    <property type="entry name" value="IcmF_C"/>
    <property type="match status" value="1"/>
</dbReference>
<keyword evidence="1" id="KW-1133">Transmembrane helix</keyword>
<dbReference type="InterPro" id="IPR010623">
    <property type="entry name" value="IcmF_C"/>
</dbReference>
<dbReference type="InterPro" id="IPR048677">
    <property type="entry name" value="TssM1_hel"/>
</dbReference>
<dbReference type="EMBL" id="CADIKF010000007">
    <property type="protein sequence ID" value="CAB3751483.1"/>
    <property type="molecule type" value="Genomic_DNA"/>
</dbReference>
<accession>A0A6J5DC12</accession>
<feature type="transmembrane region" description="Helical" evidence="1">
    <location>
        <begin position="356"/>
        <end position="378"/>
    </location>
</feature>
<feature type="domain" description="Type VI secretion system IcmF C-terminal" evidence="2">
    <location>
        <begin position="986"/>
        <end position="1079"/>
    </location>
</feature>
<evidence type="ECO:0000259" key="2">
    <source>
        <dbReference type="Pfam" id="PF06744"/>
    </source>
</evidence>
<keyword evidence="1" id="KW-0472">Membrane</keyword>
<evidence type="ECO:0008006" key="7">
    <source>
        <dbReference type="Google" id="ProtNLM"/>
    </source>
</evidence>
<dbReference type="InterPro" id="IPR009612">
    <property type="entry name" value="IcmF-rel"/>
</dbReference>
<feature type="domain" description="Type VI secretion system component TssM1 helical" evidence="4">
    <location>
        <begin position="877"/>
        <end position="982"/>
    </location>
</feature>
<dbReference type="Proteomes" id="UP000494329">
    <property type="component" value="Unassembled WGS sequence"/>
</dbReference>
<evidence type="ECO:0000256" key="1">
    <source>
        <dbReference type="SAM" id="Phobius"/>
    </source>
</evidence>